<name>A0A9P6JWS7_9AGAR</name>
<evidence type="ECO:0000256" key="7">
    <source>
        <dbReference type="ARBA" id="ARBA00023136"/>
    </source>
</evidence>
<evidence type="ECO:0000259" key="10">
    <source>
        <dbReference type="Pfam" id="PF01699"/>
    </source>
</evidence>
<evidence type="ECO:0000256" key="6">
    <source>
        <dbReference type="ARBA" id="ARBA00023065"/>
    </source>
</evidence>
<feature type="transmembrane region" description="Helical" evidence="9">
    <location>
        <begin position="96"/>
        <end position="116"/>
    </location>
</feature>
<evidence type="ECO:0000256" key="3">
    <source>
        <dbReference type="ARBA" id="ARBA00022448"/>
    </source>
</evidence>
<dbReference type="InterPro" id="IPR004713">
    <property type="entry name" value="CaH_exchang"/>
</dbReference>
<evidence type="ECO:0000256" key="8">
    <source>
        <dbReference type="SAM" id="MobiDB-lite"/>
    </source>
</evidence>
<proteinExistence type="inferred from homology"/>
<dbReference type="PANTHER" id="PTHR31503">
    <property type="entry name" value="VACUOLAR CALCIUM ION TRANSPORTER"/>
    <property type="match status" value="1"/>
</dbReference>
<feature type="transmembrane region" description="Helical" evidence="9">
    <location>
        <begin position="339"/>
        <end position="364"/>
    </location>
</feature>
<comment type="caution">
    <text evidence="11">The sequence shown here is derived from an EMBL/GenBank/DDBJ whole genome shotgun (WGS) entry which is preliminary data.</text>
</comment>
<keyword evidence="3" id="KW-0813">Transport</keyword>
<feature type="transmembrane region" description="Helical" evidence="9">
    <location>
        <begin position="242"/>
        <end position="264"/>
    </location>
</feature>
<dbReference type="InterPro" id="IPR044880">
    <property type="entry name" value="NCX_ion-bd_dom_sf"/>
</dbReference>
<feature type="transmembrane region" description="Helical" evidence="9">
    <location>
        <begin position="385"/>
        <end position="407"/>
    </location>
</feature>
<dbReference type="GO" id="GO:0006874">
    <property type="term" value="P:intracellular calcium ion homeostasis"/>
    <property type="evidence" value="ECO:0007669"/>
    <property type="project" value="TreeGrafter"/>
</dbReference>
<keyword evidence="6" id="KW-0406">Ion transport</keyword>
<dbReference type="OrthoDB" id="1699231at2759"/>
<evidence type="ECO:0000313" key="11">
    <source>
        <dbReference type="EMBL" id="KAF9534980.1"/>
    </source>
</evidence>
<dbReference type="Gene3D" id="1.20.1420.30">
    <property type="entry name" value="NCX, central ion-binding region"/>
    <property type="match status" value="1"/>
</dbReference>
<dbReference type="Proteomes" id="UP000807306">
    <property type="component" value="Unassembled WGS sequence"/>
</dbReference>
<dbReference type="GO" id="GO:0000329">
    <property type="term" value="C:fungal-type vacuole membrane"/>
    <property type="evidence" value="ECO:0007669"/>
    <property type="project" value="TreeGrafter"/>
</dbReference>
<feature type="transmembrane region" description="Helical" evidence="9">
    <location>
        <begin position="441"/>
        <end position="461"/>
    </location>
</feature>
<accession>A0A9P6JWS7</accession>
<gene>
    <name evidence="11" type="ORF">CPB83DRAFT_755170</name>
</gene>
<feature type="transmembrane region" description="Helical" evidence="9">
    <location>
        <begin position="300"/>
        <end position="319"/>
    </location>
</feature>
<feature type="domain" description="Sodium/calcium exchanger membrane region" evidence="10">
    <location>
        <begin position="96"/>
        <end position="260"/>
    </location>
</feature>
<protein>
    <recommendedName>
        <fullName evidence="10">Sodium/calcium exchanger membrane region domain-containing protein</fullName>
    </recommendedName>
</protein>
<evidence type="ECO:0000256" key="2">
    <source>
        <dbReference type="ARBA" id="ARBA00008170"/>
    </source>
</evidence>
<keyword evidence="4 9" id="KW-0812">Transmembrane</keyword>
<feature type="region of interest" description="Disordered" evidence="8">
    <location>
        <begin position="1"/>
        <end position="21"/>
    </location>
</feature>
<dbReference type="Pfam" id="PF01699">
    <property type="entry name" value="Na_Ca_ex"/>
    <property type="match status" value="2"/>
</dbReference>
<evidence type="ECO:0000256" key="4">
    <source>
        <dbReference type="ARBA" id="ARBA00022692"/>
    </source>
</evidence>
<comment type="similarity">
    <text evidence="2">Belongs to the Ca(2+):cation antiporter (CaCA) (TC 2.A.19) family.</text>
</comment>
<feature type="domain" description="Sodium/calcium exchanger membrane region" evidence="10">
    <location>
        <begin position="306"/>
        <end position="459"/>
    </location>
</feature>
<feature type="transmembrane region" description="Helical" evidence="9">
    <location>
        <begin position="413"/>
        <end position="434"/>
    </location>
</feature>
<evidence type="ECO:0000256" key="5">
    <source>
        <dbReference type="ARBA" id="ARBA00022989"/>
    </source>
</evidence>
<feature type="transmembrane region" description="Helical" evidence="9">
    <location>
        <begin position="200"/>
        <end position="222"/>
    </location>
</feature>
<reference evidence="11" key="1">
    <citation type="submission" date="2020-11" db="EMBL/GenBank/DDBJ databases">
        <authorList>
            <consortium name="DOE Joint Genome Institute"/>
            <person name="Ahrendt S."/>
            <person name="Riley R."/>
            <person name="Andreopoulos W."/>
            <person name="Labutti K."/>
            <person name="Pangilinan J."/>
            <person name="Ruiz-Duenas F.J."/>
            <person name="Barrasa J.M."/>
            <person name="Sanchez-Garcia M."/>
            <person name="Camarero S."/>
            <person name="Miyauchi S."/>
            <person name="Serrano A."/>
            <person name="Linde D."/>
            <person name="Babiker R."/>
            <person name="Drula E."/>
            <person name="Ayuso-Fernandez I."/>
            <person name="Pacheco R."/>
            <person name="Padilla G."/>
            <person name="Ferreira P."/>
            <person name="Barriuso J."/>
            <person name="Kellner H."/>
            <person name="Castanera R."/>
            <person name="Alfaro M."/>
            <person name="Ramirez L."/>
            <person name="Pisabarro A.G."/>
            <person name="Kuo A."/>
            <person name="Tritt A."/>
            <person name="Lipzen A."/>
            <person name="He G."/>
            <person name="Yan M."/>
            <person name="Ng V."/>
            <person name="Cullen D."/>
            <person name="Martin F."/>
            <person name="Rosso M.-N."/>
            <person name="Henrissat B."/>
            <person name="Hibbett D."/>
            <person name="Martinez A.T."/>
            <person name="Grigoriev I.V."/>
        </authorList>
    </citation>
    <scope>NUCLEOTIDE SEQUENCE</scope>
    <source>
        <strain evidence="11">CBS 506.95</strain>
    </source>
</reference>
<dbReference type="PANTHER" id="PTHR31503:SF20">
    <property type="entry name" value="CA(2+)_H(+) EXCHANGER, PUTATIVE (EUROFUNG)-RELATED"/>
    <property type="match status" value="1"/>
</dbReference>
<dbReference type="AlphaFoldDB" id="A0A9P6JWS7"/>
<keyword evidence="12" id="KW-1185">Reference proteome</keyword>
<dbReference type="GO" id="GO:0012505">
    <property type="term" value="C:endomembrane system"/>
    <property type="evidence" value="ECO:0007669"/>
    <property type="project" value="UniProtKB-SubCell"/>
</dbReference>
<dbReference type="EMBL" id="MU157825">
    <property type="protein sequence ID" value="KAF9534980.1"/>
    <property type="molecule type" value="Genomic_DNA"/>
</dbReference>
<sequence length="495" mass="54527">MAHDHHEHLGTQVTSPGVRSHASRRSGISEFLHLDDNKDALLGFWDNFNRKGKRKIGVLESLKAIALSSWLNILIVILPVAWVAHWRQEEGEWGHTTVFILSLLAIIPLEHLFDFGGDQMAYYLGKDIGDLLVVTLNNAVEATLGIILLLKCELVLLKSTIVGVVILHLLLVPGTAFVVGGSRIIQQDLHPHITQLNHSMLTVGVLSLLLPVAFFTALNTSFSVGGATEAATVVSDQIRGKILQFSHGLAILLLIVYICSRIYLHNPPGDDNALELHLAPNAPEAFRHEAEKLKREDPEVNQWVCIIMLAICLALMATTAEWLVESIEPVREEGKISEIWFGLILLPLLSYAGDGLVAIVYFIRRTLRHFFREPTPPPTLAQAEAIDLSIQFVLFWMPLFVLIAWWSGRPLTLLFDLFEVSLLVGSCFLVNYVTADAKTNWAEGSALVIFYIMIALVAWFYEGQPEVRAMSDCESVATALAAIAGGGDSGGVHSG</sequence>
<keyword evidence="5 9" id="KW-1133">Transmembrane helix</keyword>
<evidence type="ECO:0000256" key="1">
    <source>
        <dbReference type="ARBA" id="ARBA00004127"/>
    </source>
</evidence>
<dbReference type="InterPro" id="IPR004837">
    <property type="entry name" value="NaCa_Exmemb"/>
</dbReference>
<dbReference type="GO" id="GO:0015369">
    <property type="term" value="F:calcium:proton antiporter activity"/>
    <property type="evidence" value="ECO:0007669"/>
    <property type="project" value="UniProtKB-ARBA"/>
</dbReference>
<keyword evidence="7 9" id="KW-0472">Membrane</keyword>
<evidence type="ECO:0000256" key="9">
    <source>
        <dbReference type="SAM" id="Phobius"/>
    </source>
</evidence>
<organism evidence="11 12">
    <name type="scientific">Crepidotus variabilis</name>
    <dbReference type="NCBI Taxonomy" id="179855"/>
    <lineage>
        <taxon>Eukaryota</taxon>
        <taxon>Fungi</taxon>
        <taxon>Dikarya</taxon>
        <taxon>Basidiomycota</taxon>
        <taxon>Agaricomycotina</taxon>
        <taxon>Agaricomycetes</taxon>
        <taxon>Agaricomycetidae</taxon>
        <taxon>Agaricales</taxon>
        <taxon>Agaricineae</taxon>
        <taxon>Crepidotaceae</taxon>
        <taxon>Crepidotus</taxon>
    </lineage>
</organism>
<feature type="transmembrane region" description="Helical" evidence="9">
    <location>
        <begin position="64"/>
        <end position="84"/>
    </location>
</feature>
<feature type="transmembrane region" description="Helical" evidence="9">
    <location>
        <begin position="128"/>
        <end position="150"/>
    </location>
</feature>
<feature type="transmembrane region" description="Helical" evidence="9">
    <location>
        <begin position="156"/>
        <end position="179"/>
    </location>
</feature>
<evidence type="ECO:0000313" key="12">
    <source>
        <dbReference type="Proteomes" id="UP000807306"/>
    </source>
</evidence>
<comment type="subcellular location">
    <subcellularLocation>
        <location evidence="1">Endomembrane system</location>
        <topology evidence="1">Multi-pass membrane protein</topology>
    </subcellularLocation>
</comment>